<dbReference type="EMBL" id="JAHMUF010000006">
    <property type="protein sequence ID" value="KAG7194746.1"/>
    <property type="molecule type" value="Genomic_DNA"/>
</dbReference>
<name>A0A9P8AJG7_9ASCO</name>
<dbReference type="Proteomes" id="UP000790833">
    <property type="component" value="Unassembled WGS sequence"/>
</dbReference>
<evidence type="ECO:0000313" key="3">
    <source>
        <dbReference type="Proteomes" id="UP000790833"/>
    </source>
</evidence>
<dbReference type="InterPro" id="IPR024420">
    <property type="entry name" value="TRAPP_III_complex_Trs85"/>
</dbReference>
<dbReference type="GeneID" id="66117799"/>
<evidence type="ECO:0000256" key="1">
    <source>
        <dbReference type="SAM" id="MobiDB-lite"/>
    </source>
</evidence>
<protein>
    <recommendedName>
        <fullName evidence="4">Trafficking protein particle complex III-specific subunit 85</fullName>
    </recommendedName>
</protein>
<organism evidence="2 3">
    <name type="scientific">Scheffersomyces spartinae</name>
    <dbReference type="NCBI Taxonomy" id="45513"/>
    <lineage>
        <taxon>Eukaryota</taxon>
        <taxon>Fungi</taxon>
        <taxon>Dikarya</taxon>
        <taxon>Ascomycota</taxon>
        <taxon>Saccharomycotina</taxon>
        <taxon>Pichiomycetes</taxon>
        <taxon>Debaryomycetaceae</taxon>
        <taxon>Scheffersomyces</taxon>
    </lineage>
</organism>
<evidence type="ECO:0000313" key="2">
    <source>
        <dbReference type="EMBL" id="KAG7194746.1"/>
    </source>
</evidence>
<reference evidence="2" key="1">
    <citation type="submission" date="2021-03" db="EMBL/GenBank/DDBJ databases">
        <authorList>
            <person name="Palmer J.M."/>
        </authorList>
    </citation>
    <scope>NUCLEOTIDE SEQUENCE</scope>
    <source>
        <strain evidence="2">ARV_011</strain>
    </source>
</reference>
<comment type="caution">
    <text evidence="2">The sequence shown here is derived from an EMBL/GenBank/DDBJ whole genome shotgun (WGS) entry which is preliminary data.</text>
</comment>
<dbReference type="OrthoDB" id="203724at2759"/>
<keyword evidence="3" id="KW-1185">Reference proteome</keyword>
<proteinExistence type="predicted"/>
<dbReference type="GO" id="GO:1990072">
    <property type="term" value="C:TRAPPIII protein complex"/>
    <property type="evidence" value="ECO:0007669"/>
    <property type="project" value="TreeGrafter"/>
</dbReference>
<dbReference type="AlphaFoldDB" id="A0A9P8AJG7"/>
<gene>
    <name evidence="2" type="ORF">KQ657_004425</name>
</gene>
<dbReference type="PANTHER" id="PTHR12975:SF6">
    <property type="entry name" value="TRAFFICKING PROTEIN PARTICLE COMPLEX SUBUNIT 8"/>
    <property type="match status" value="1"/>
</dbReference>
<accession>A0A9P8AJG7</accession>
<evidence type="ECO:0008006" key="4">
    <source>
        <dbReference type="Google" id="ProtNLM"/>
    </source>
</evidence>
<feature type="region of interest" description="Disordered" evidence="1">
    <location>
        <begin position="99"/>
        <end position="118"/>
    </location>
</feature>
<dbReference type="PANTHER" id="PTHR12975">
    <property type="entry name" value="TRANSPORT PROTEIN TRAPP"/>
    <property type="match status" value="1"/>
</dbReference>
<dbReference type="Pfam" id="PF12739">
    <property type="entry name" value="TRAPPC-Trs85"/>
    <property type="match status" value="1"/>
</dbReference>
<sequence>MEYPKGLDPYNSRQHLLHHAYSPLISIQSSISADTLAQAIASTQDISILQLFKPYGNNSKYSISNQVFKITNTQLITKNYPSFPIRFEPPLPELISIKSGTTRESSSTNASTQSVSEGSGGIVSLNQLFSIGTLELLLKHKANEASDKGTGTGTSDLYLGFFDKVITSNHIVPFETFNHPITQIFVVDYAQDSLEYLREQIVHFRNFNFPKFFQINDLLMHSFVFYDPNTVSQQEIIAFEQELYTMLNMNATLFPIQAFTQEVETISISLEENSTIEEDLQRISLKSQSTNIKIPLSVDQILRTKLNEFIKKYLIPHMEQKIRYWDDQILQPKKSIANKFFSASRRLFNNEINSNIGFNSHENYYHKSSPEQAIRKLADWSLILKDFKYAYSTYDLIKKDFTNDKAWVYVASSQEMCIVSLLLAQTQQSNSNLRPDKNTLRKVRHDIVEPYMDNLSYTFKSRLNLKSYSSRAHLVVIELLLCMCNAFNISWWWTDLIEKYILKCIAEFDIQLPIGKPAVTRAILYERLGFTVGSSIYLNLENTFLLDKFFDRVKTITDKEDDDDQEAGTFINEHKIKAPINATIVGLSRFRKSAMWYLLSIKEWSLLQNKHQIETLLTNVELVYDPKQKDEWYTRKDLLLGYILNQVGKHPDA</sequence>
<feature type="compositionally biased region" description="Low complexity" evidence="1">
    <location>
        <begin position="105"/>
        <end position="116"/>
    </location>
</feature>
<dbReference type="RefSeq" id="XP_043050293.1">
    <property type="nucleotide sequence ID" value="XM_043195096.1"/>
</dbReference>